<keyword evidence="2" id="KW-1185">Reference proteome</keyword>
<dbReference type="EMBL" id="BNEK01000003">
    <property type="protein sequence ID" value="GHJ29745.1"/>
    <property type="molecule type" value="Genomic_DNA"/>
</dbReference>
<comment type="caution">
    <text evidence="1">The sequence shown here is derived from an EMBL/GenBank/DDBJ whole genome shotgun (WGS) entry which is preliminary data.</text>
</comment>
<organism evidence="1 2">
    <name type="scientific">Streptomyces hygroscopicus</name>
    <dbReference type="NCBI Taxonomy" id="1912"/>
    <lineage>
        <taxon>Bacteria</taxon>
        <taxon>Bacillati</taxon>
        <taxon>Actinomycetota</taxon>
        <taxon>Actinomycetes</taxon>
        <taxon>Kitasatosporales</taxon>
        <taxon>Streptomycetaceae</taxon>
        <taxon>Streptomyces</taxon>
        <taxon>Streptomyces violaceusniger group</taxon>
    </lineage>
</organism>
<accession>A0ABQ3U2B7</accession>
<dbReference type="Proteomes" id="UP001054854">
    <property type="component" value="Unassembled WGS sequence"/>
</dbReference>
<protein>
    <submittedName>
        <fullName evidence="1">Uncharacterized protein</fullName>
    </submittedName>
</protein>
<sequence>MRFTTGLKPGAPRIDLVAGELATLVGVPSGGDAFKGVTLFGGEAAAFDFPGLGQDLRAVERGNALRLFPRLA</sequence>
<gene>
    <name evidence="1" type="ORF">TPA0910_41780</name>
</gene>
<dbReference type="RefSeq" id="WP_236257710.1">
    <property type="nucleotide sequence ID" value="NZ_BNEK01000003.1"/>
</dbReference>
<reference evidence="1" key="1">
    <citation type="submission" date="2024-05" db="EMBL/GenBank/DDBJ databases">
        <title>Whole genome shotgun sequence of Streptomyces hygroscopicus NBRC 113678.</title>
        <authorList>
            <person name="Komaki H."/>
            <person name="Tamura T."/>
        </authorList>
    </citation>
    <scope>NUCLEOTIDE SEQUENCE</scope>
    <source>
        <strain evidence="1">N11-34</strain>
    </source>
</reference>
<proteinExistence type="predicted"/>
<name>A0ABQ3U2B7_STRHY</name>
<evidence type="ECO:0000313" key="1">
    <source>
        <dbReference type="EMBL" id="GHJ29745.1"/>
    </source>
</evidence>
<evidence type="ECO:0000313" key="2">
    <source>
        <dbReference type="Proteomes" id="UP001054854"/>
    </source>
</evidence>